<keyword evidence="8 13" id="KW-0548">Nucleotidyltransferase</keyword>
<feature type="binding site" evidence="13">
    <location>
        <begin position="319"/>
        <end position="323"/>
    </location>
    <ligand>
        <name>4-CDP-2-C-methyl-D-erythritol 2-phosphate</name>
        <dbReference type="ChEBI" id="CHEBI:57919"/>
    </ligand>
</feature>
<evidence type="ECO:0000256" key="6">
    <source>
        <dbReference type="ARBA" id="ARBA00009789"/>
    </source>
</evidence>
<dbReference type="EMBL" id="AP024233">
    <property type="protein sequence ID" value="BCO10255.1"/>
    <property type="molecule type" value="Genomic_DNA"/>
</dbReference>
<dbReference type="GO" id="GO:0046872">
    <property type="term" value="F:metal ion binding"/>
    <property type="evidence" value="ECO:0007669"/>
    <property type="project" value="UniProtKB-KW"/>
</dbReference>
<dbReference type="InterPro" id="IPR018294">
    <property type="entry name" value="ISPD_synthase_CS"/>
</dbReference>
<proteinExistence type="inferred from homology"/>
<feature type="binding site" evidence="13">
    <location>
        <begin position="292"/>
        <end position="293"/>
    </location>
    <ligand>
        <name>4-CDP-2-C-methyl-D-erythritol 2-phosphate</name>
        <dbReference type="ChEBI" id="CHEBI:57919"/>
    </ligand>
</feature>
<feature type="binding site" evidence="13">
    <location>
        <position position="268"/>
    </location>
    <ligand>
        <name>a divalent metal cation</name>
        <dbReference type="ChEBI" id="CHEBI:60240"/>
    </ligand>
</feature>
<dbReference type="HAMAP" id="MF_00108">
    <property type="entry name" value="IspD"/>
    <property type="match status" value="1"/>
</dbReference>
<feature type="site" description="Positions MEP for the nucleophilic attack" evidence="13">
    <location>
        <position position="226"/>
    </location>
</feature>
<dbReference type="GO" id="GO:0016114">
    <property type="term" value="P:terpenoid biosynthetic process"/>
    <property type="evidence" value="ECO:0007669"/>
    <property type="project" value="InterPro"/>
</dbReference>
<comment type="catalytic activity">
    <reaction evidence="1 13">
        <text>4-CDP-2-C-methyl-D-erythritol 2-phosphate = 2-C-methyl-D-erythritol 2,4-cyclic diphosphate + CMP</text>
        <dbReference type="Rhea" id="RHEA:23864"/>
        <dbReference type="ChEBI" id="CHEBI:57919"/>
        <dbReference type="ChEBI" id="CHEBI:58483"/>
        <dbReference type="ChEBI" id="CHEBI:60377"/>
        <dbReference type="EC" id="4.6.1.12"/>
    </reaction>
</comment>
<evidence type="ECO:0000256" key="13">
    <source>
        <dbReference type="HAMAP-Rule" id="MF_01520"/>
    </source>
</evidence>
<dbReference type="PROSITE" id="PS01350">
    <property type="entry name" value="ISPF"/>
    <property type="match status" value="1"/>
</dbReference>
<evidence type="ECO:0000256" key="2">
    <source>
        <dbReference type="ARBA" id="ARBA00001282"/>
    </source>
</evidence>
<evidence type="ECO:0000256" key="9">
    <source>
        <dbReference type="ARBA" id="ARBA00022723"/>
    </source>
</evidence>
<sequence length="415" mass="44702">MSTAGTGKRETSARAGAIIPAAGFGTRMGADRPKQFLELAGAPVLIRTIRIFLDHPAISAVVVALPPSHYQQSLELFTRYLASPLPAKLILTRGGASRQKSVSHGLAALPPQIDTVLVHDGARPLVSDRVIGRCLTGVASHGAVIAAVPAKDTLKEVDPESGRIITTIDRSRVWLAQTPQAMRRELLEQAFRQAAEDGFTGTDEASLLEHGNIPVYVVAGDEQNIKLTRPGDLTLASSLLGESGKQKNRRADRDQEKTMRIGSGFDAHRLVEGRKLILGGVDIPHPLGLLGHSDADVLIHALMDALLGALGEGDIGRHFPDSDKRFRNISSLKLLEQVMSLLEARQMVLVNADLTIICQQPRLAPFLDQMLNNLQTACHCDAINIKATTTEKMGFTGRREGIAAQAVVLLSHKDT</sequence>
<keyword evidence="9 13" id="KW-0479">Metal-binding</keyword>
<dbReference type="InterPro" id="IPR001228">
    <property type="entry name" value="IspD"/>
</dbReference>
<comment type="cofactor">
    <cofactor evidence="3 13">
        <name>a divalent metal cation</name>
        <dbReference type="ChEBI" id="CHEBI:60240"/>
    </cofactor>
</comment>
<dbReference type="SUPFAM" id="SSF53448">
    <property type="entry name" value="Nucleotide-diphospho-sugar transferases"/>
    <property type="match status" value="1"/>
</dbReference>
<dbReference type="NCBIfam" id="TIGR00151">
    <property type="entry name" value="ispF"/>
    <property type="match status" value="1"/>
</dbReference>
<dbReference type="InterPro" id="IPR036571">
    <property type="entry name" value="MECDP_synthase_sf"/>
</dbReference>
<dbReference type="GO" id="GO:0008685">
    <property type="term" value="F:2-C-methyl-D-erythritol 2,4-cyclodiphosphate synthase activity"/>
    <property type="evidence" value="ECO:0007669"/>
    <property type="project" value="UniProtKB-UniRule"/>
</dbReference>
<dbReference type="NCBIfam" id="TIGR00453">
    <property type="entry name" value="ispD"/>
    <property type="match status" value="1"/>
</dbReference>
<evidence type="ECO:0000313" key="15">
    <source>
        <dbReference type="EMBL" id="BCO10255.1"/>
    </source>
</evidence>
<dbReference type="Proteomes" id="UP001063350">
    <property type="component" value="Chromosome"/>
</dbReference>
<dbReference type="FunFam" id="3.90.550.10:FF:000003">
    <property type="entry name" value="2-C-methyl-D-erythritol 4-phosphate cytidylyltransferase"/>
    <property type="match status" value="1"/>
</dbReference>
<evidence type="ECO:0000313" key="16">
    <source>
        <dbReference type="Proteomes" id="UP001063350"/>
    </source>
</evidence>
<comment type="similarity">
    <text evidence="6">Belongs to the IspD/TarI cytidylyltransferase family. IspD subfamily.</text>
</comment>
<feature type="domain" description="2-C-methyl-D-erythritol 2,4-cyclodiphosphate synthase" evidence="14">
    <location>
        <begin position="259"/>
        <end position="410"/>
    </location>
</feature>
<keyword evidence="12 13" id="KW-0511">Multifunctional enzyme</keyword>
<feature type="binding site" evidence="13">
    <location>
        <begin position="388"/>
        <end position="391"/>
    </location>
    <ligand>
        <name>4-CDP-2-C-methyl-D-erythritol 2-phosphate</name>
        <dbReference type="ChEBI" id="CHEBI:57919"/>
    </ligand>
</feature>
<evidence type="ECO:0000256" key="4">
    <source>
        <dbReference type="ARBA" id="ARBA00004709"/>
    </source>
</evidence>
<dbReference type="Pfam" id="PF02542">
    <property type="entry name" value="YgbB"/>
    <property type="match status" value="1"/>
</dbReference>
<comment type="similarity">
    <text evidence="13">In the C-terminal section; belongs to the IspF family.</text>
</comment>
<organism evidence="15 16">
    <name type="scientific">Desulfolithobacter dissulfuricans</name>
    <dbReference type="NCBI Taxonomy" id="2795293"/>
    <lineage>
        <taxon>Bacteria</taxon>
        <taxon>Pseudomonadati</taxon>
        <taxon>Thermodesulfobacteriota</taxon>
        <taxon>Desulfobulbia</taxon>
        <taxon>Desulfobulbales</taxon>
        <taxon>Desulfobulbaceae</taxon>
        <taxon>Desulfolithobacter</taxon>
    </lineage>
</organism>
<name>A0A915XJF7_9BACT</name>
<feature type="binding site" evidence="13">
    <location>
        <position position="300"/>
    </location>
    <ligand>
        <name>a divalent metal cation</name>
        <dbReference type="ChEBI" id="CHEBI:60240"/>
    </ligand>
</feature>
<dbReference type="PANTHER" id="PTHR32125:SF4">
    <property type="entry name" value="2-C-METHYL-D-ERYTHRITOL 4-PHOSPHATE CYTIDYLYLTRANSFERASE, CHLOROPLASTIC"/>
    <property type="match status" value="1"/>
</dbReference>
<dbReference type="EC" id="2.7.7.60" evidence="13"/>
<dbReference type="EC" id="4.6.1.12" evidence="13"/>
<protein>
    <recommendedName>
        <fullName evidence="13">Bifunctional enzyme IspD/IspF</fullName>
    </recommendedName>
    <domain>
        <recommendedName>
            <fullName evidence="13">2-C-methyl-D-erythritol 4-phosphate cytidylyltransferase</fullName>
            <ecNumber evidence="13">2.7.7.60</ecNumber>
        </recommendedName>
        <alternativeName>
            <fullName evidence="13">4-diphosphocytidyl-2C-methyl-D-erythritol synthase</fullName>
        </alternativeName>
        <alternativeName>
            <fullName evidence="13">MEP cytidylyltransferase</fullName>
            <shortName evidence="13">MCT</shortName>
        </alternativeName>
    </domain>
    <domain>
        <recommendedName>
            <fullName evidence="13">2-C-methyl-D-erythritol 2,4-cyclodiphosphate synthase</fullName>
            <shortName evidence="13">MECDP-synthase</shortName>
            <shortName evidence="13">MECPP-synthase</shortName>
            <shortName evidence="13">MECPS</shortName>
            <ecNumber evidence="13">4.6.1.12</ecNumber>
        </recommendedName>
    </domain>
</protein>
<dbReference type="AlphaFoldDB" id="A0A915XJF7"/>
<evidence type="ECO:0000256" key="3">
    <source>
        <dbReference type="ARBA" id="ARBA00001968"/>
    </source>
</evidence>
<reference evidence="15" key="1">
    <citation type="submission" date="2020-12" db="EMBL/GenBank/DDBJ databases">
        <title>Desulfobium dissulfuricans gen. nov., sp. nov., a novel mesophilic, sulfate-reducing bacterium isolated from a deep-sea hydrothermal vent.</title>
        <authorList>
            <person name="Hashimoto Y."/>
            <person name="Tame A."/>
            <person name="Sawayama S."/>
            <person name="Miyazaki J."/>
            <person name="Takai K."/>
            <person name="Nakagawa S."/>
        </authorList>
    </citation>
    <scope>NUCLEOTIDE SEQUENCE</scope>
    <source>
        <strain evidence="15">GF1</strain>
    </source>
</reference>
<dbReference type="InterPro" id="IPR020555">
    <property type="entry name" value="MECDP_synthase_CS"/>
</dbReference>
<keyword evidence="7 13" id="KW-0808">Transferase</keyword>
<evidence type="ECO:0000259" key="14">
    <source>
        <dbReference type="Pfam" id="PF02542"/>
    </source>
</evidence>
<dbReference type="GO" id="GO:0019288">
    <property type="term" value="P:isopentenyl diphosphate biosynthetic process, methylerythritol 4-phosphate pathway"/>
    <property type="evidence" value="ECO:0007669"/>
    <property type="project" value="UniProtKB-UniRule"/>
</dbReference>
<dbReference type="PANTHER" id="PTHR32125">
    <property type="entry name" value="2-C-METHYL-D-ERYTHRITOL 4-PHOSPHATE CYTIDYLYLTRANSFERASE, CHLOROPLASTIC"/>
    <property type="match status" value="1"/>
</dbReference>
<dbReference type="Gene3D" id="3.90.550.10">
    <property type="entry name" value="Spore Coat Polysaccharide Biosynthesis Protein SpsA, Chain A"/>
    <property type="match status" value="1"/>
</dbReference>
<dbReference type="HAMAP" id="MF_00107">
    <property type="entry name" value="IspF"/>
    <property type="match status" value="1"/>
</dbReference>
<gene>
    <name evidence="13 15" type="primary">ispDF</name>
    <name evidence="15" type="ORF">GF1_26310</name>
</gene>
<dbReference type="CDD" id="cd02516">
    <property type="entry name" value="CDP-ME_synthetase"/>
    <property type="match status" value="1"/>
</dbReference>
<feature type="site" description="Transition state stabilizer" evidence="13">
    <location>
        <position position="292"/>
    </location>
</feature>
<evidence type="ECO:0000256" key="5">
    <source>
        <dbReference type="ARBA" id="ARBA00004787"/>
    </source>
</evidence>
<dbReference type="CDD" id="cd00554">
    <property type="entry name" value="MECDP_synthase"/>
    <property type="match status" value="1"/>
</dbReference>
<keyword evidence="11 13" id="KW-0456">Lyase</keyword>
<comment type="function">
    <text evidence="13">Bifunctional enzyme that catalyzes the formation of 4-diphosphocytidyl-2-C-methyl-D-erythritol from CTP and 2-C-methyl-D-erythritol 4-phosphate (MEP) (IspD), and catalyzes the conversion of 4-diphosphocytidyl-2-C-methyl-D-erythritol 2-phosphate (CDP-ME2P) to 2-C-methyl-D-erythritol 2,4-cyclodiphosphate (ME-CPP) with a corresponding release of cytidine 5-monophosphate (CMP) (IspF).</text>
</comment>
<comment type="caution">
    <text evidence="13">Lacks conserved residue(s) required for the propagation of feature annotation.</text>
</comment>
<dbReference type="RefSeq" id="WP_267926990.1">
    <property type="nucleotide sequence ID" value="NZ_AP024233.1"/>
</dbReference>
<feature type="binding site" evidence="13">
    <location>
        <position position="266"/>
    </location>
    <ligand>
        <name>a divalent metal cation</name>
        <dbReference type="ChEBI" id="CHEBI:60240"/>
    </ligand>
</feature>
<dbReference type="InterPro" id="IPR026596">
    <property type="entry name" value="IspD/F"/>
</dbReference>
<feature type="region of interest" description="2-C-methyl-D-erythritol 4-phosphate cytidylyltransferase" evidence="13">
    <location>
        <begin position="1"/>
        <end position="259"/>
    </location>
</feature>
<dbReference type="GO" id="GO:0050518">
    <property type="term" value="F:2-C-methyl-D-erythritol 4-phosphate cytidylyltransferase activity"/>
    <property type="evidence" value="ECO:0007669"/>
    <property type="project" value="UniProtKB-UniRule"/>
</dbReference>
<dbReference type="PROSITE" id="PS01295">
    <property type="entry name" value="ISPD"/>
    <property type="match status" value="1"/>
</dbReference>
<feature type="site" description="Positions MEP for the nucleophilic attack" evidence="13">
    <location>
        <position position="170"/>
    </location>
</feature>
<evidence type="ECO:0000256" key="1">
    <source>
        <dbReference type="ARBA" id="ARBA00000200"/>
    </source>
</evidence>
<dbReference type="InterPro" id="IPR029044">
    <property type="entry name" value="Nucleotide-diphossugar_trans"/>
</dbReference>
<feature type="binding site" evidence="13">
    <location>
        <begin position="314"/>
        <end position="316"/>
    </location>
    <ligand>
        <name>4-CDP-2-C-methyl-D-erythritol 2-phosphate</name>
        <dbReference type="ChEBI" id="CHEBI:57919"/>
    </ligand>
</feature>
<feature type="binding site" evidence="13">
    <location>
        <position position="395"/>
    </location>
    <ligand>
        <name>4-CDP-2-C-methyl-D-erythritol 2-phosphate</name>
        <dbReference type="ChEBI" id="CHEBI:57919"/>
    </ligand>
</feature>
<keyword evidence="10 13" id="KW-0414">Isoprene biosynthesis</keyword>
<evidence type="ECO:0000256" key="8">
    <source>
        <dbReference type="ARBA" id="ARBA00022695"/>
    </source>
</evidence>
<dbReference type="HAMAP" id="MF_01520">
    <property type="entry name" value="IspDF"/>
    <property type="match status" value="1"/>
</dbReference>
<dbReference type="SUPFAM" id="SSF69765">
    <property type="entry name" value="IpsF-like"/>
    <property type="match status" value="1"/>
</dbReference>
<comment type="pathway">
    <text evidence="4 13">Isoprenoid biosynthesis; isopentenyl diphosphate biosynthesis via DXP pathway; isopentenyl diphosphate from 1-deoxy-D-xylulose 5-phosphate: step 4/6.</text>
</comment>
<dbReference type="Pfam" id="PF01128">
    <property type="entry name" value="IspD"/>
    <property type="match status" value="1"/>
</dbReference>
<evidence type="ECO:0000256" key="11">
    <source>
        <dbReference type="ARBA" id="ARBA00023239"/>
    </source>
</evidence>
<feature type="binding site" evidence="13">
    <location>
        <position position="398"/>
    </location>
    <ligand>
        <name>4-CDP-2-C-methyl-D-erythritol 2-phosphate</name>
        <dbReference type="ChEBI" id="CHEBI:57919"/>
    </ligand>
</feature>
<dbReference type="InterPro" id="IPR003526">
    <property type="entry name" value="MECDP_synthase"/>
</dbReference>
<evidence type="ECO:0000256" key="7">
    <source>
        <dbReference type="ARBA" id="ARBA00022679"/>
    </source>
</evidence>
<feature type="region of interest" description="2-C-methyl-D-erythritol 2,4-cyclodiphosphate synthase" evidence="13">
    <location>
        <begin position="260"/>
        <end position="415"/>
    </location>
</feature>
<dbReference type="InterPro" id="IPR034683">
    <property type="entry name" value="IspD/TarI"/>
</dbReference>
<comment type="pathway">
    <text evidence="5 13">Isoprenoid biosynthesis; isopentenyl diphosphate biosynthesis via DXP pathway; isopentenyl diphosphate from 1-deoxy-D-xylulose 5-phosphate: step 2/6.</text>
</comment>
<dbReference type="Gene3D" id="3.30.1330.50">
    <property type="entry name" value="2-C-methyl-D-erythritol 2,4-cyclodiphosphate synthase"/>
    <property type="match status" value="1"/>
</dbReference>
<evidence type="ECO:0000256" key="10">
    <source>
        <dbReference type="ARBA" id="ARBA00023229"/>
    </source>
</evidence>
<dbReference type="InterPro" id="IPR050088">
    <property type="entry name" value="IspD/TarI_cytidylyltransf_bact"/>
</dbReference>
<comment type="similarity">
    <text evidence="13">In the N-terminal section; belongs to the IspD/TarI cytidylyltransferase family. IspD subfamily.</text>
</comment>
<feature type="site" description="Transition state stabilizer" evidence="13">
    <location>
        <position position="34"/>
    </location>
</feature>
<feature type="binding site" evidence="13">
    <location>
        <begin position="266"/>
        <end position="268"/>
    </location>
    <ligand>
        <name>4-CDP-2-C-methyl-D-erythritol 2-phosphate</name>
        <dbReference type="ChEBI" id="CHEBI:57919"/>
    </ligand>
</feature>
<comment type="catalytic activity">
    <reaction evidence="2 13">
        <text>2-C-methyl-D-erythritol 4-phosphate + CTP + H(+) = 4-CDP-2-C-methyl-D-erythritol + diphosphate</text>
        <dbReference type="Rhea" id="RHEA:13429"/>
        <dbReference type="ChEBI" id="CHEBI:15378"/>
        <dbReference type="ChEBI" id="CHEBI:33019"/>
        <dbReference type="ChEBI" id="CHEBI:37563"/>
        <dbReference type="ChEBI" id="CHEBI:57823"/>
        <dbReference type="ChEBI" id="CHEBI:58262"/>
        <dbReference type="EC" id="2.7.7.60"/>
    </reaction>
</comment>
<evidence type="ECO:0000256" key="12">
    <source>
        <dbReference type="ARBA" id="ARBA00023268"/>
    </source>
</evidence>
<feature type="site" description="Transition state stabilizer" evidence="13">
    <location>
        <position position="27"/>
    </location>
</feature>
<feature type="site" description="Transition state stabilizer" evidence="13">
    <location>
        <position position="389"/>
    </location>
</feature>
<dbReference type="KEGG" id="ddu:GF1_26310"/>
<accession>A0A915XJF7</accession>
<keyword evidence="16" id="KW-1185">Reference proteome</keyword>